<sequence length="147" mass="15916">MFQASGRLGRVRYLAHASISYLVLLPAAGLFAISETLGAIGIAVGYAFMFYITIVAGIKRLHDINRKGWYLLLLFVPLINLILVLILLFKSGDIGENEYGLPAHPNTAKTWILGLVMPLIFIIGILAAIAVPAYNDYLQAAQNAAAS</sequence>
<dbReference type="STRING" id="1513271.XM47_06325"/>
<feature type="transmembrane region" description="Helical" evidence="1">
    <location>
        <begin position="12"/>
        <end position="33"/>
    </location>
</feature>
<comment type="caution">
    <text evidence="2">The sequence shown here is derived from an EMBL/GenBank/DDBJ whole genome shotgun (WGS) entry which is preliminary data.</text>
</comment>
<protein>
    <recommendedName>
        <fullName evidence="4">DUF805 domain-containing protein</fullName>
    </recommendedName>
</protein>
<proteinExistence type="predicted"/>
<evidence type="ECO:0000313" key="3">
    <source>
        <dbReference type="Proteomes" id="UP000037600"/>
    </source>
</evidence>
<gene>
    <name evidence="2" type="ORF">XM47_06325</name>
</gene>
<dbReference type="PANTHER" id="PTHR34980:SF3">
    <property type="entry name" value="BLR8105 PROTEIN"/>
    <property type="match status" value="1"/>
</dbReference>
<organism evidence="2 3">
    <name type="scientific">Catenovulum maritimum</name>
    <dbReference type="NCBI Taxonomy" id="1513271"/>
    <lineage>
        <taxon>Bacteria</taxon>
        <taxon>Pseudomonadati</taxon>
        <taxon>Pseudomonadota</taxon>
        <taxon>Gammaproteobacteria</taxon>
        <taxon>Alteromonadales</taxon>
        <taxon>Alteromonadaceae</taxon>
        <taxon>Catenovulum</taxon>
    </lineage>
</organism>
<dbReference type="EMBL" id="LAZL01000007">
    <property type="protein sequence ID" value="KMT66107.1"/>
    <property type="molecule type" value="Genomic_DNA"/>
</dbReference>
<reference evidence="2 3" key="1">
    <citation type="submission" date="2015-04" db="EMBL/GenBank/DDBJ databases">
        <title>Draft Genome Sequence of the Novel Agar-Digesting Marine Bacterium Q1.</title>
        <authorList>
            <person name="Li Y."/>
            <person name="Li D."/>
            <person name="Chen G."/>
            <person name="Du Z."/>
        </authorList>
    </citation>
    <scope>NUCLEOTIDE SEQUENCE [LARGE SCALE GENOMIC DNA]</scope>
    <source>
        <strain evidence="2 3">Q1</strain>
    </source>
</reference>
<dbReference type="PANTHER" id="PTHR34980">
    <property type="entry name" value="INNER MEMBRANE PROTEIN-RELATED-RELATED"/>
    <property type="match status" value="1"/>
</dbReference>
<name>A0A0J8GTP1_9ALTE</name>
<dbReference type="InterPro" id="IPR008523">
    <property type="entry name" value="DUF805"/>
</dbReference>
<feature type="transmembrane region" description="Helical" evidence="1">
    <location>
        <begin position="39"/>
        <end position="58"/>
    </location>
</feature>
<evidence type="ECO:0000313" key="2">
    <source>
        <dbReference type="EMBL" id="KMT66107.1"/>
    </source>
</evidence>
<dbReference type="InterPro" id="IPR045584">
    <property type="entry name" value="Pilin-like"/>
</dbReference>
<feature type="transmembrane region" description="Helical" evidence="1">
    <location>
        <begin position="70"/>
        <end position="91"/>
    </location>
</feature>
<dbReference type="Gene3D" id="3.30.700.10">
    <property type="entry name" value="Glycoprotein, Type 4 Pilin"/>
    <property type="match status" value="1"/>
</dbReference>
<keyword evidence="1" id="KW-0472">Membrane</keyword>
<dbReference type="SUPFAM" id="SSF54523">
    <property type="entry name" value="Pili subunits"/>
    <property type="match status" value="1"/>
</dbReference>
<keyword evidence="3" id="KW-1185">Reference proteome</keyword>
<evidence type="ECO:0000256" key="1">
    <source>
        <dbReference type="SAM" id="Phobius"/>
    </source>
</evidence>
<evidence type="ECO:0008006" key="4">
    <source>
        <dbReference type="Google" id="ProtNLM"/>
    </source>
</evidence>
<keyword evidence="1" id="KW-0812">Transmembrane</keyword>
<dbReference type="GO" id="GO:0005886">
    <property type="term" value="C:plasma membrane"/>
    <property type="evidence" value="ECO:0007669"/>
    <property type="project" value="TreeGrafter"/>
</dbReference>
<accession>A0A0J8GTP1</accession>
<dbReference type="Pfam" id="PF05656">
    <property type="entry name" value="DUF805"/>
    <property type="match status" value="1"/>
</dbReference>
<dbReference type="AlphaFoldDB" id="A0A0J8GTP1"/>
<keyword evidence="1" id="KW-1133">Transmembrane helix</keyword>
<dbReference type="Proteomes" id="UP000037600">
    <property type="component" value="Unassembled WGS sequence"/>
</dbReference>
<feature type="transmembrane region" description="Helical" evidence="1">
    <location>
        <begin position="111"/>
        <end position="134"/>
    </location>
</feature>